<dbReference type="AlphaFoldDB" id="A0A221KFY5"/>
<dbReference type="OrthoDB" id="507476at2"/>
<name>A0A221KFY5_VITFI</name>
<dbReference type="InterPro" id="IPR011990">
    <property type="entry name" value="TPR-like_helical_dom_sf"/>
</dbReference>
<evidence type="ECO:0000256" key="3">
    <source>
        <dbReference type="ARBA" id="ARBA00022803"/>
    </source>
</evidence>
<dbReference type="PANTHER" id="PTHR45586:SF1">
    <property type="entry name" value="LIPOPOLYSACCHARIDE ASSEMBLY PROTEIN B"/>
    <property type="match status" value="1"/>
</dbReference>
<dbReference type="Pfam" id="PF18073">
    <property type="entry name" value="Zn_ribbon_LapB"/>
    <property type="match status" value="1"/>
</dbReference>
<dbReference type="InterPro" id="IPR030865">
    <property type="entry name" value="LapB"/>
</dbReference>
<keyword evidence="3 4" id="KW-0802">TPR repeat</keyword>
<dbReference type="PANTHER" id="PTHR45586">
    <property type="entry name" value="TPR REPEAT-CONTAINING PROTEIN PA4667"/>
    <property type="match status" value="1"/>
</dbReference>
<gene>
    <name evidence="4" type="primary">lapB</name>
    <name evidence="6" type="ORF">VITFI_CDS2184</name>
</gene>
<keyword evidence="4" id="KW-0408">Iron</keyword>
<comment type="function">
    <text evidence="4">Modulates cellular lipopolysaccharide (LPS) levels by regulating LpxC, which is involved in lipid A biosynthesis. May act by modulating the proteolytic activity of FtsH towards LpxC. May also coordinate assembly of proteins involved in LPS synthesis at the plasma membrane.</text>
</comment>
<dbReference type="InterPro" id="IPR019734">
    <property type="entry name" value="TPR_rpt"/>
</dbReference>
<dbReference type="Proteomes" id="UP000199729">
    <property type="component" value="Chromosome"/>
</dbReference>
<comment type="similarity">
    <text evidence="4">Belongs to the LapB family.</text>
</comment>
<dbReference type="EMBL" id="CP022423">
    <property type="protein sequence ID" value="ASM77962.1"/>
    <property type="molecule type" value="Genomic_DNA"/>
</dbReference>
<evidence type="ECO:0000256" key="1">
    <source>
        <dbReference type="ARBA" id="ARBA00022723"/>
    </source>
</evidence>
<feature type="domain" description="LapB rubredoxin metal binding" evidence="5">
    <location>
        <begin position="351"/>
        <end position="377"/>
    </location>
</feature>
<accession>A0A221KFY5</accession>
<dbReference type="GO" id="GO:0046890">
    <property type="term" value="P:regulation of lipid biosynthetic process"/>
    <property type="evidence" value="ECO:0007669"/>
    <property type="project" value="UniProtKB-UniRule"/>
</dbReference>
<keyword evidence="4" id="KW-0812">Transmembrane</keyword>
<keyword evidence="4" id="KW-1003">Cell membrane</keyword>
<keyword evidence="2 4" id="KW-0677">Repeat</keyword>
<evidence type="ECO:0000313" key="6">
    <source>
        <dbReference type="EMBL" id="ASM77962.1"/>
    </source>
</evidence>
<dbReference type="SUPFAM" id="SSF48452">
    <property type="entry name" value="TPR-like"/>
    <property type="match status" value="1"/>
</dbReference>
<keyword evidence="1 4" id="KW-0479">Metal-binding</keyword>
<keyword evidence="4" id="KW-0997">Cell inner membrane</keyword>
<dbReference type="GO" id="GO:0009898">
    <property type="term" value="C:cytoplasmic side of plasma membrane"/>
    <property type="evidence" value="ECO:0007669"/>
    <property type="project" value="UniProtKB-UniRule"/>
</dbReference>
<evidence type="ECO:0000313" key="7">
    <source>
        <dbReference type="Proteomes" id="UP000199729"/>
    </source>
</evidence>
<dbReference type="InterPro" id="IPR041166">
    <property type="entry name" value="Rubredoxin_2"/>
</dbReference>
<evidence type="ECO:0000256" key="4">
    <source>
        <dbReference type="HAMAP-Rule" id="MF_00994"/>
    </source>
</evidence>
<organism evidence="6 7">
    <name type="scientific">Vitreoscilla filiformis</name>
    <dbReference type="NCBI Taxonomy" id="63"/>
    <lineage>
        <taxon>Bacteria</taxon>
        <taxon>Pseudomonadati</taxon>
        <taxon>Pseudomonadota</taxon>
        <taxon>Betaproteobacteria</taxon>
        <taxon>Neisseriales</taxon>
        <taxon>Neisseriaceae</taxon>
        <taxon>Vitreoscilla</taxon>
    </lineage>
</organism>
<dbReference type="RefSeq" id="WP_089416963.1">
    <property type="nucleotide sequence ID" value="NZ_CP022423.1"/>
</dbReference>
<keyword evidence="7" id="KW-1185">Reference proteome</keyword>
<keyword evidence="4" id="KW-1133">Transmembrane helix</keyword>
<feature type="topological domain" description="Cytoplasmic" evidence="4">
    <location>
        <begin position="24"/>
        <end position="384"/>
    </location>
</feature>
<feature type="binding site" evidence="4">
    <location>
        <position position="353"/>
    </location>
    <ligand>
        <name>Fe cation</name>
        <dbReference type="ChEBI" id="CHEBI:24875"/>
    </ligand>
</feature>
<evidence type="ECO:0000259" key="5">
    <source>
        <dbReference type="Pfam" id="PF18073"/>
    </source>
</evidence>
<comment type="subcellular location">
    <subcellularLocation>
        <location evidence="4">Cell inner membrane</location>
        <topology evidence="4">Single-pass membrane protein</topology>
        <orientation evidence="4">Cytoplasmic side</orientation>
    </subcellularLocation>
</comment>
<dbReference type="NCBIfam" id="NF008755">
    <property type="entry name" value="PRK11788.1-3"/>
    <property type="match status" value="1"/>
</dbReference>
<dbReference type="KEGG" id="vff:VITFI_CDS2184"/>
<keyword evidence="4" id="KW-0472">Membrane</keyword>
<dbReference type="SMART" id="SM00028">
    <property type="entry name" value="TPR"/>
    <property type="match status" value="4"/>
</dbReference>
<dbReference type="Gene3D" id="1.25.40.10">
    <property type="entry name" value="Tetratricopeptide repeat domain"/>
    <property type="match status" value="2"/>
</dbReference>
<dbReference type="HAMAP" id="MF_00994">
    <property type="entry name" value="LPS_assembly_LapB"/>
    <property type="match status" value="1"/>
</dbReference>
<feature type="binding site" evidence="4">
    <location>
        <position position="370"/>
    </location>
    <ligand>
        <name>Fe cation</name>
        <dbReference type="ChEBI" id="CHEBI:24875"/>
    </ligand>
</feature>
<feature type="binding site" evidence="4">
    <location>
        <position position="367"/>
    </location>
    <ligand>
        <name>Fe cation</name>
        <dbReference type="ChEBI" id="CHEBI:24875"/>
    </ligand>
</feature>
<protein>
    <recommendedName>
        <fullName evidence="4">Lipopolysaccharide assembly protein B</fullName>
    </recommendedName>
</protein>
<evidence type="ECO:0000256" key="2">
    <source>
        <dbReference type="ARBA" id="ARBA00022737"/>
    </source>
</evidence>
<feature type="binding site" evidence="4">
    <location>
        <position position="356"/>
    </location>
    <ligand>
        <name>Fe cation</name>
        <dbReference type="ChEBI" id="CHEBI:24875"/>
    </ligand>
</feature>
<reference evidence="6 7" key="1">
    <citation type="submission" date="2017-07" db="EMBL/GenBank/DDBJ databases">
        <title>Complete Genome Sequence of the cosmetic ferment Vitreoscilla filiformis (ATCC15551).</title>
        <authorList>
            <person name="Contreras S."/>
            <person name="Sagory-Zalkind P."/>
            <person name="Blanquart H."/>
            <person name="Iltis A."/>
            <person name="Morand S.C."/>
        </authorList>
    </citation>
    <scope>NUCLEOTIDE SEQUENCE [LARGE SCALE GENOMIC DNA]</scope>
    <source>
        <strain evidence="6 7">ATCC 15551</strain>
    </source>
</reference>
<dbReference type="InterPro" id="IPR051012">
    <property type="entry name" value="CellSynth/LPSAsmb/PSIAsmb"/>
</dbReference>
<proteinExistence type="inferred from homology"/>
<sequence length="384" mass="42862">MEFDVQWLLTGVPVAFGLGWLASRLDLRQVKHEQQNSPKAYYKGLNLLLNEQQDKAIDAFIEAVQHDPDTTDLHFALGNLFRRRGEFERAVRVHQHLLDRADLSSTDHDRAQYALAQDFLKAGLFDRAEQAYRALEGTPFEVEARLALLGLYERSRDWLAAQETAVALERMGTGSFATRISHYWCELAAEADAKGHTAEAEAALQRACAAAPHLARPWLVMGQRWVARQQPEAALAAWQELRTRASTHFPLIALDYAEQAVRLGQAQAALEVIRSAYDAAPALDLLRAQARLTGQPFAELPELMQHLQRYPTLSAAQAVLSGLLAHPPVPADVGAGVARALEVAARPVQRYRCACCGFEAQRYFWQCPGCLSWDSFPPTRLDEQ</sequence>
<dbReference type="GO" id="GO:0008653">
    <property type="term" value="P:lipopolysaccharide metabolic process"/>
    <property type="evidence" value="ECO:0007669"/>
    <property type="project" value="InterPro"/>
</dbReference>
<dbReference type="GO" id="GO:0005506">
    <property type="term" value="F:iron ion binding"/>
    <property type="evidence" value="ECO:0007669"/>
    <property type="project" value="UniProtKB-UniRule"/>
</dbReference>